<comment type="caution">
    <text evidence="1">The sequence shown here is derived from an EMBL/GenBank/DDBJ whole genome shotgun (WGS) entry which is preliminary data.</text>
</comment>
<name>A0A251ZZ00_9PROT</name>
<evidence type="ECO:0000313" key="1">
    <source>
        <dbReference type="EMBL" id="OUI79887.1"/>
    </source>
</evidence>
<sequence length="89" mass="9908">MPFLAQRNQTDLTVLLNWVAGSAARQTSASFLPRTLFGPFGTGFSTLPTATNFQAILCTGGQATPATPVRKEECRFSPFWPRRTLYLRR</sequence>
<proteinExistence type="predicted"/>
<gene>
    <name evidence="1" type="ORF">HC62_18355</name>
</gene>
<dbReference type="EMBL" id="JOMM01000094">
    <property type="protein sequence ID" value="OUI79887.1"/>
    <property type="molecule type" value="Genomic_DNA"/>
</dbReference>
<organism evidence="1 2">
    <name type="scientific">Acetobacter tropicalis</name>
    <dbReference type="NCBI Taxonomy" id="104102"/>
    <lineage>
        <taxon>Bacteria</taxon>
        <taxon>Pseudomonadati</taxon>
        <taxon>Pseudomonadota</taxon>
        <taxon>Alphaproteobacteria</taxon>
        <taxon>Acetobacterales</taxon>
        <taxon>Acetobacteraceae</taxon>
        <taxon>Acetobacter</taxon>
    </lineage>
</organism>
<accession>A0A251ZZ00</accession>
<dbReference type="Proteomes" id="UP000194565">
    <property type="component" value="Unassembled WGS sequence"/>
</dbReference>
<protein>
    <submittedName>
        <fullName evidence="1">Uncharacterized protein</fullName>
    </submittedName>
</protein>
<reference evidence="1 2" key="1">
    <citation type="submission" date="2014-06" db="EMBL/GenBank/DDBJ databases">
        <authorList>
            <person name="Ju J."/>
            <person name="Zhang J."/>
        </authorList>
    </citation>
    <scope>NUCLEOTIDE SEQUENCE [LARGE SCALE GENOMIC DNA]</scope>
    <source>
        <strain evidence="1">DmW_042</strain>
    </source>
</reference>
<dbReference type="AlphaFoldDB" id="A0A251ZZ00"/>
<evidence type="ECO:0000313" key="2">
    <source>
        <dbReference type="Proteomes" id="UP000194565"/>
    </source>
</evidence>